<dbReference type="STRING" id="142842.SAMN02745118_00820"/>
<evidence type="ECO:0000256" key="1">
    <source>
        <dbReference type="ARBA" id="ARBA00002613"/>
    </source>
</evidence>
<dbReference type="Gene3D" id="3.30.70.1660">
    <property type="match status" value="1"/>
</dbReference>
<keyword evidence="4 6" id="KW-0488">Methylation</keyword>
<evidence type="ECO:0000313" key="9">
    <source>
        <dbReference type="EMBL" id="SJZ43135.1"/>
    </source>
</evidence>
<dbReference type="InterPro" id="IPR004374">
    <property type="entry name" value="PrfB"/>
</dbReference>
<dbReference type="EMBL" id="FUWM01000006">
    <property type="protein sequence ID" value="SJZ43135.1"/>
    <property type="molecule type" value="Genomic_DNA"/>
</dbReference>
<comment type="subcellular location">
    <subcellularLocation>
        <location evidence="6">Cytoplasm</location>
    </subcellularLocation>
</comment>
<feature type="domain" description="Prokaryotic-type class I peptide chain release factors" evidence="8">
    <location>
        <begin position="205"/>
        <end position="221"/>
    </location>
</feature>
<evidence type="ECO:0000256" key="7">
    <source>
        <dbReference type="SAM" id="Coils"/>
    </source>
</evidence>
<keyword evidence="6" id="KW-0963">Cytoplasm</keyword>
<dbReference type="FunFam" id="3.30.160.20:FF:000010">
    <property type="entry name" value="Peptide chain release factor 2"/>
    <property type="match status" value="1"/>
</dbReference>
<comment type="PTM">
    <text evidence="6">Methylated by PrmC. Methylation increases the termination efficiency of RF2.</text>
</comment>
<dbReference type="Gene3D" id="1.20.58.410">
    <property type="entry name" value="Release factor"/>
    <property type="match status" value="1"/>
</dbReference>
<dbReference type="InterPro" id="IPR005139">
    <property type="entry name" value="PCRF"/>
</dbReference>
<dbReference type="InterPro" id="IPR045853">
    <property type="entry name" value="Pep_chain_release_fac_I_sf"/>
</dbReference>
<dbReference type="SMART" id="SM00937">
    <property type="entry name" value="PCRF"/>
    <property type="match status" value="1"/>
</dbReference>
<dbReference type="GO" id="GO:0016149">
    <property type="term" value="F:translation release factor activity, codon specific"/>
    <property type="evidence" value="ECO:0007669"/>
    <property type="project" value="UniProtKB-UniRule"/>
</dbReference>
<evidence type="ECO:0000256" key="5">
    <source>
        <dbReference type="ARBA" id="ARBA00022917"/>
    </source>
</evidence>
<dbReference type="SUPFAM" id="SSF75620">
    <property type="entry name" value="Release factor"/>
    <property type="match status" value="1"/>
</dbReference>
<dbReference type="NCBIfam" id="TIGR00020">
    <property type="entry name" value="prfB"/>
    <property type="match status" value="1"/>
</dbReference>
<name>A0A1T4KL57_9FIRM</name>
<dbReference type="Proteomes" id="UP000190625">
    <property type="component" value="Unassembled WGS sequence"/>
</dbReference>
<dbReference type="PANTHER" id="PTHR43116">
    <property type="entry name" value="PEPTIDE CHAIN RELEASE FACTOR 2"/>
    <property type="match status" value="1"/>
</dbReference>
<protein>
    <recommendedName>
        <fullName evidence="3 6">Peptide chain release factor 2</fullName>
        <shortName evidence="6">RF-2</shortName>
    </recommendedName>
</protein>
<dbReference type="AlphaFoldDB" id="A0A1T4KL57"/>
<evidence type="ECO:0000256" key="2">
    <source>
        <dbReference type="ARBA" id="ARBA00010835"/>
    </source>
</evidence>
<feature type="coiled-coil region" evidence="7">
    <location>
        <begin position="20"/>
        <end position="76"/>
    </location>
</feature>
<feature type="modified residue" description="N5-methylglutamine" evidence="6">
    <location>
        <position position="212"/>
    </location>
</feature>
<gene>
    <name evidence="6" type="primary">prfB</name>
    <name evidence="9" type="ORF">SAMN02745118_00820</name>
</gene>
<dbReference type="Pfam" id="PF03462">
    <property type="entry name" value="PCRF"/>
    <property type="match status" value="1"/>
</dbReference>
<reference evidence="10" key="1">
    <citation type="submission" date="2017-02" db="EMBL/GenBank/DDBJ databases">
        <authorList>
            <person name="Varghese N."/>
            <person name="Submissions S."/>
        </authorList>
    </citation>
    <scope>NUCLEOTIDE SEQUENCE [LARGE SCALE GENOMIC DNA]</scope>
    <source>
        <strain evidence="10">ATCC BAA-73</strain>
    </source>
</reference>
<dbReference type="PANTHER" id="PTHR43116:SF3">
    <property type="entry name" value="CLASS I PEPTIDE CHAIN RELEASE FACTOR"/>
    <property type="match status" value="1"/>
</dbReference>
<comment type="similarity">
    <text evidence="2 6">Belongs to the prokaryotic/mitochondrial release factor family.</text>
</comment>
<dbReference type="InterPro" id="IPR000352">
    <property type="entry name" value="Pep_chain_release_fac_I"/>
</dbReference>
<sequence length="327" mass="37449">MSKSDFWDDSSKAQKIAKKASGIKDKINNFDNLKENLEELEVLIELAREEDEDSLVPEVKEGIKALEEAVEKLELKVLLKGEYDKNNALLSINPGAGGTESQDWAEMLLRMYKRWAEQNDYEVETLEFIVGEEAGIKSVTLQINGPYAYGYLKSEKGVHRLVRISPFDSSGRRHTSFASVDVMPDIEEDMDIDIDKNDLKIETYRASGAGGQHVNTTDSAVRITHLPTSIVVQCQTQRSQHKNRQRAMRILKAKLFDYMKEKQAEKLSEIRGEKKEIGWGSQIRSYIFHPYQLIKDHRTNLEVTKTQAVMDGHLDPLIEEYLKEEQK</sequence>
<evidence type="ECO:0000256" key="4">
    <source>
        <dbReference type="ARBA" id="ARBA00022481"/>
    </source>
</evidence>
<organism evidence="9 10">
    <name type="scientific">Selenihalanaerobacter shriftii</name>
    <dbReference type="NCBI Taxonomy" id="142842"/>
    <lineage>
        <taxon>Bacteria</taxon>
        <taxon>Bacillati</taxon>
        <taxon>Bacillota</taxon>
        <taxon>Clostridia</taxon>
        <taxon>Halanaerobiales</taxon>
        <taxon>Halobacteroidaceae</taxon>
        <taxon>Selenihalanaerobacter</taxon>
    </lineage>
</organism>
<keyword evidence="10" id="KW-1185">Reference proteome</keyword>
<keyword evidence="7" id="KW-0175">Coiled coil</keyword>
<dbReference type="Gene3D" id="3.30.160.20">
    <property type="match status" value="1"/>
</dbReference>
<keyword evidence="5 6" id="KW-0648">Protein biosynthesis</keyword>
<evidence type="ECO:0000256" key="3">
    <source>
        <dbReference type="ARBA" id="ARBA00019192"/>
    </source>
</evidence>
<proteinExistence type="inferred from homology"/>
<dbReference type="HAMAP" id="MF_00094">
    <property type="entry name" value="Rel_fac_2"/>
    <property type="match status" value="1"/>
</dbReference>
<dbReference type="GO" id="GO:0005737">
    <property type="term" value="C:cytoplasm"/>
    <property type="evidence" value="ECO:0007669"/>
    <property type="project" value="UniProtKB-SubCell"/>
</dbReference>
<comment type="function">
    <text evidence="1 6">Peptide chain release factor 2 directs the termination of translation in response to the peptide chain termination codons UGA and UAA.</text>
</comment>
<evidence type="ECO:0000259" key="8">
    <source>
        <dbReference type="PROSITE" id="PS00745"/>
    </source>
</evidence>
<dbReference type="Pfam" id="PF00472">
    <property type="entry name" value="RF-1"/>
    <property type="match status" value="1"/>
</dbReference>
<evidence type="ECO:0000256" key="6">
    <source>
        <dbReference type="HAMAP-Rule" id="MF_00094"/>
    </source>
</evidence>
<accession>A0A1T4KL57</accession>
<dbReference type="PROSITE" id="PS00745">
    <property type="entry name" value="RF_PROK_I"/>
    <property type="match status" value="1"/>
</dbReference>
<evidence type="ECO:0000313" key="10">
    <source>
        <dbReference type="Proteomes" id="UP000190625"/>
    </source>
</evidence>